<keyword evidence="2" id="KW-1185">Reference proteome</keyword>
<dbReference type="Proteomes" id="UP001057375">
    <property type="component" value="Unassembled WGS sequence"/>
</dbReference>
<dbReference type="GO" id="GO:0016829">
    <property type="term" value="F:lyase activity"/>
    <property type="evidence" value="ECO:0007669"/>
    <property type="project" value="UniProtKB-KW"/>
</dbReference>
<organism evidence="1 2">
    <name type="scientific">Aduncisulcus paluster</name>
    <dbReference type="NCBI Taxonomy" id="2918883"/>
    <lineage>
        <taxon>Eukaryota</taxon>
        <taxon>Metamonada</taxon>
        <taxon>Carpediemonas-like organisms</taxon>
        <taxon>Aduncisulcus</taxon>
    </lineage>
</organism>
<protein>
    <submittedName>
        <fullName evidence="1">Alginate lyase family protein</fullName>
    </submittedName>
</protein>
<gene>
    <name evidence="1" type="ORF">ADUPG1_005276</name>
</gene>
<feature type="non-terminal residue" evidence="1">
    <location>
        <position position="52"/>
    </location>
</feature>
<reference evidence="1" key="1">
    <citation type="submission" date="2022-03" db="EMBL/GenBank/DDBJ databases">
        <title>Draft genome sequence of Aduncisulcus paluster, a free-living microaerophilic Fornicata.</title>
        <authorList>
            <person name="Yuyama I."/>
            <person name="Kume K."/>
            <person name="Tamura T."/>
            <person name="Inagaki Y."/>
            <person name="Hashimoto T."/>
        </authorList>
    </citation>
    <scope>NUCLEOTIDE SEQUENCE</scope>
    <source>
        <strain evidence="1">NY0171</strain>
    </source>
</reference>
<dbReference type="EMBL" id="BQXS01008373">
    <property type="protein sequence ID" value="GKT29536.1"/>
    <property type="molecule type" value="Genomic_DNA"/>
</dbReference>
<evidence type="ECO:0000313" key="2">
    <source>
        <dbReference type="Proteomes" id="UP001057375"/>
    </source>
</evidence>
<keyword evidence="1" id="KW-0456">Lyase</keyword>
<name>A0ABQ5KF82_9EUKA</name>
<comment type="caution">
    <text evidence="1">The sequence shown here is derived from an EMBL/GenBank/DDBJ whole genome shotgun (WGS) entry which is preliminary data.</text>
</comment>
<accession>A0ABQ5KF82</accession>
<sequence>MSVPEVLYRVRMACLIEAQSRGFLIAEPGDASGESCPVLYVDSDLPDANPYL</sequence>
<evidence type="ECO:0000313" key="1">
    <source>
        <dbReference type="EMBL" id="GKT29536.1"/>
    </source>
</evidence>
<proteinExistence type="predicted"/>